<dbReference type="PANTHER" id="PTHR31025">
    <property type="entry name" value="SI:CH211-196P9.1-RELATED"/>
    <property type="match status" value="1"/>
</dbReference>
<proteinExistence type="predicted"/>
<evidence type="ECO:0000256" key="1">
    <source>
        <dbReference type="SAM" id="MobiDB-lite"/>
    </source>
</evidence>
<name>A0A6J8BR27_MYTCO</name>
<dbReference type="OrthoDB" id="6159134at2759"/>
<gene>
    <name evidence="2" type="ORF">MCOR_20358</name>
</gene>
<dbReference type="AlphaFoldDB" id="A0A6J8BR27"/>
<feature type="compositionally biased region" description="Low complexity" evidence="1">
    <location>
        <begin position="158"/>
        <end position="172"/>
    </location>
</feature>
<evidence type="ECO:0000313" key="3">
    <source>
        <dbReference type="Proteomes" id="UP000507470"/>
    </source>
</evidence>
<evidence type="ECO:0000313" key="2">
    <source>
        <dbReference type="EMBL" id="CAC5384747.1"/>
    </source>
</evidence>
<accession>A0A6J8BR27</accession>
<feature type="region of interest" description="Disordered" evidence="1">
    <location>
        <begin position="67"/>
        <end position="172"/>
    </location>
</feature>
<dbReference type="PANTHER" id="PTHR31025:SF25">
    <property type="entry name" value="ZINC FINGER (C2H2)-60"/>
    <property type="match status" value="1"/>
</dbReference>
<feature type="compositionally biased region" description="Polar residues" evidence="1">
    <location>
        <begin position="121"/>
        <end position="138"/>
    </location>
</feature>
<dbReference type="EMBL" id="CACVKT020003642">
    <property type="protein sequence ID" value="CAC5384747.1"/>
    <property type="molecule type" value="Genomic_DNA"/>
</dbReference>
<organism evidence="2 3">
    <name type="scientific">Mytilus coruscus</name>
    <name type="common">Sea mussel</name>
    <dbReference type="NCBI Taxonomy" id="42192"/>
    <lineage>
        <taxon>Eukaryota</taxon>
        <taxon>Metazoa</taxon>
        <taxon>Spiralia</taxon>
        <taxon>Lophotrochozoa</taxon>
        <taxon>Mollusca</taxon>
        <taxon>Bivalvia</taxon>
        <taxon>Autobranchia</taxon>
        <taxon>Pteriomorphia</taxon>
        <taxon>Mytilida</taxon>
        <taxon>Mytiloidea</taxon>
        <taxon>Mytilidae</taxon>
        <taxon>Mytilinae</taxon>
        <taxon>Mytilus</taxon>
    </lineage>
</organism>
<sequence>MGPKTKKIAVNEMSHDTLVYLIKERFQVKSPDIKYYDQDVDDWVDFDNDADEFIATVKVLKLRVKETQNEDENNSQDSDMPPSPSQPSSQSRPGTSSTNSRPQTPVSRPQTPGSRPHTPVSRPQTPVNRPHTPSSRTETSSRLDASKSPGEVDLTLPSLSRQDASSTSSASKYSSKTWCRQYKISKSQLSRSVLTKLEAKEELTTSERRHLLDAIYNDVTKYAGGMYPTSEMYDDVVDGLIREYPYLLTYGGLPPSSATEFWKDKVLYKFGNARKLLDKNHPDVKLRKKKVITEEKKSDGNKNNFTWGLGRYLPDIPVTEDETSLDIHTKWLKREHKKTDQDLENVDRKMDLTFPHRRKQIVEDKISVRDLVELYPWLTSTHELLKEFQRLEPNTASNDLVEMLTEGLQKYRKGIVGVLKAKKKPDFLVAIDEAAKHYRTEGQKNYADDCMSLAGMAVLFKEKAATLFVKDNAEKQTTMAIKVHNHIMTMDTDAFSVFAEDTEVFKCDSFFEAYSGLLACIYVLNLAYPNDLEKSFLFVQNILLGLKDNAANTIDKRIVNVLSMVNGELKKRQ</sequence>
<dbReference type="Proteomes" id="UP000507470">
    <property type="component" value="Unassembled WGS sequence"/>
</dbReference>
<reference evidence="2 3" key="1">
    <citation type="submission" date="2020-06" db="EMBL/GenBank/DDBJ databases">
        <authorList>
            <person name="Li R."/>
            <person name="Bekaert M."/>
        </authorList>
    </citation>
    <scope>NUCLEOTIDE SEQUENCE [LARGE SCALE GENOMIC DNA]</scope>
    <source>
        <strain evidence="3">wild</strain>
    </source>
</reference>
<keyword evidence="3" id="KW-1185">Reference proteome</keyword>
<protein>
    <submittedName>
        <fullName evidence="2">Uncharacterized protein</fullName>
    </submittedName>
</protein>
<feature type="compositionally biased region" description="Polar residues" evidence="1">
    <location>
        <begin position="101"/>
        <end position="113"/>
    </location>
</feature>
<feature type="compositionally biased region" description="Low complexity" evidence="1">
    <location>
        <begin position="75"/>
        <end position="100"/>
    </location>
</feature>